<accession>A0A5M3ML47</accession>
<dbReference type="InterPro" id="IPR015919">
    <property type="entry name" value="Cadherin-like_sf"/>
</dbReference>
<sequence length="928" mass="100569">MLAILLVLSGVLRLSLAVVTLQIPLQDQLPLIARLNQAYYWTFSADSFSTSTNEPVVYSSSTLPRWLSFDGSSRTFHGTPTSSDEGTPQITLWASDGISNVSCTFTICASSFPSPLMKIPLDQQFSSVVTNPSLSSVFSLAENSALATGNPSLRVPPGWSFSVGLDEDTFTSPNSLYYYAILSDGGPLPDWVEFNPNTVTFDGHAPHSDALPTPYKLPIAIHASDQAQYSAQVTYFDIVIADHELSANSSLPTLNITASSPFNITLASSADFSGILVDGNPIQTSNITSLSVDVSSYANWLSYDEPSRTLYGQLPANFQLPNNAEPTLPAAVSTNFNQTVLTNVSLNLVSSYFSETDLGDIEANPGSSVTFSLKQFVRNISDPADANTTASYFPSDARNYLAFDAGTSLLTGRIPSNSSIAETVVTFAAYSATSHSTSHAILRIVSPENTKAKSDAGKAAVTERVKIILAVVFGIIGLILVLGLLLALVRHYSKVRDSAVTGEEGTRAWTDDERKWYGLDPKTHPNTAKESLEYMPRSYVSTSQQLVQEKFGLGLQRLTPSASLSRVAGAPSRLMKKGDFLGKIKQTARIVSDKYRRKPVRPVISRPMGLAKDEEHTHVDGLPFEGDFNDIIRQVSEHNIPDHRVFYRPVNTLPSFTMSSSPSISTADRSIPRRRADFAPPRPSPIPQQPAPAVTRQTDDKSTIRASVQSEQSAISEQTLPEENVVAHLKPFTHSARVPVPKSASTSANGSGGLEAGKRIVSQTANLLSPNGIDGRASVEDLRLGMHYVRSLGEGDSTKVRSTSDKSFVSLMSSNLGRGPNGETRSRILVRVGERFKFRVPLESLEHARKRLQAKTMTGHALPEFLDVELKGHDGPNSRRVVEFSGLPRTADVGEIQVGIFVFNSNDCLAQVVVEVLGKNKRSPPMTA</sequence>
<keyword evidence="2" id="KW-1133">Transmembrane helix</keyword>
<dbReference type="KEGG" id="cput:CONPUDRAFT_127284"/>
<dbReference type="OrthoDB" id="414243at2759"/>
<comment type="caution">
    <text evidence="5">The sequence shown here is derived from an EMBL/GenBank/DDBJ whole genome shotgun (WGS) entry which is preliminary data.</text>
</comment>
<dbReference type="Proteomes" id="UP000053558">
    <property type="component" value="Unassembled WGS sequence"/>
</dbReference>
<feature type="domain" description="Dystroglycan-type cadherin-like" evidence="4">
    <location>
        <begin position="145"/>
        <end position="247"/>
    </location>
</feature>
<dbReference type="InterPro" id="IPR006644">
    <property type="entry name" value="Cadg"/>
</dbReference>
<dbReference type="RefSeq" id="XP_007770957.1">
    <property type="nucleotide sequence ID" value="XM_007772767.1"/>
</dbReference>
<feature type="signal peptide" evidence="3">
    <location>
        <begin position="1"/>
        <end position="17"/>
    </location>
</feature>
<feature type="compositionally biased region" description="Pro residues" evidence="1">
    <location>
        <begin position="680"/>
        <end position="690"/>
    </location>
</feature>
<evidence type="ECO:0000259" key="4">
    <source>
        <dbReference type="SMART" id="SM00736"/>
    </source>
</evidence>
<keyword evidence="2" id="KW-0472">Membrane</keyword>
<name>A0A5M3ML47_CONPW</name>
<dbReference type="GO" id="GO:0016020">
    <property type="term" value="C:membrane"/>
    <property type="evidence" value="ECO:0007669"/>
    <property type="project" value="InterPro"/>
</dbReference>
<organism evidence="5 6">
    <name type="scientific">Coniophora puteana (strain RWD-64-598)</name>
    <name type="common">Brown rot fungus</name>
    <dbReference type="NCBI Taxonomy" id="741705"/>
    <lineage>
        <taxon>Eukaryota</taxon>
        <taxon>Fungi</taxon>
        <taxon>Dikarya</taxon>
        <taxon>Basidiomycota</taxon>
        <taxon>Agaricomycotina</taxon>
        <taxon>Agaricomycetes</taxon>
        <taxon>Agaricomycetidae</taxon>
        <taxon>Boletales</taxon>
        <taxon>Coniophorineae</taxon>
        <taxon>Coniophoraceae</taxon>
        <taxon>Coniophora</taxon>
    </lineage>
</organism>
<dbReference type="InterPro" id="IPR013783">
    <property type="entry name" value="Ig-like_fold"/>
</dbReference>
<reference evidence="6" key="1">
    <citation type="journal article" date="2012" name="Science">
        <title>The Paleozoic origin of enzymatic lignin decomposition reconstructed from 31 fungal genomes.</title>
        <authorList>
            <person name="Floudas D."/>
            <person name="Binder M."/>
            <person name="Riley R."/>
            <person name="Barry K."/>
            <person name="Blanchette R.A."/>
            <person name="Henrissat B."/>
            <person name="Martinez A.T."/>
            <person name="Otillar R."/>
            <person name="Spatafora J.W."/>
            <person name="Yadav J.S."/>
            <person name="Aerts A."/>
            <person name="Benoit I."/>
            <person name="Boyd A."/>
            <person name="Carlson A."/>
            <person name="Copeland A."/>
            <person name="Coutinho P.M."/>
            <person name="de Vries R.P."/>
            <person name="Ferreira P."/>
            <person name="Findley K."/>
            <person name="Foster B."/>
            <person name="Gaskell J."/>
            <person name="Glotzer D."/>
            <person name="Gorecki P."/>
            <person name="Heitman J."/>
            <person name="Hesse C."/>
            <person name="Hori C."/>
            <person name="Igarashi K."/>
            <person name="Jurgens J.A."/>
            <person name="Kallen N."/>
            <person name="Kersten P."/>
            <person name="Kohler A."/>
            <person name="Kuees U."/>
            <person name="Kumar T.K.A."/>
            <person name="Kuo A."/>
            <person name="LaButti K."/>
            <person name="Larrondo L.F."/>
            <person name="Lindquist E."/>
            <person name="Ling A."/>
            <person name="Lombard V."/>
            <person name="Lucas S."/>
            <person name="Lundell T."/>
            <person name="Martin R."/>
            <person name="McLaughlin D.J."/>
            <person name="Morgenstern I."/>
            <person name="Morin E."/>
            <person name="Murat C."/>
            <person name="Nagy L.G."/>
            <person name="Nolan M."/>
            <person name="Ohm R.A."/>
            <person name="Patyshakuliyeva A."/>
            <person name="Rokas A."/>
            <person name="Ruiz-Duenas F.J."/>
            <person name="Sabat G."/>
            <person name="Salamov A."/>
            <person name="Samejima M."/>
            <person name="Schmutz J."/>
            <person name="Slot J.C."/>
            <person name="St John F."/>
            <person name="Stenlid J."/>
            <person name="Sun H."/>
            <person name="Sun S."/>
            <person name="Syed K."/>
            <person name="Tsang A."/>
            <person name="Wiebenga A."/>
            <person name="Young D."/>
            <person name="Pisabarro A."/>
            <person name="Eastwood D.C."/>
            <person name="Martin F."/>
            <person name="Cullen D."/>
            <person name="Grigoriev I.V."/>
            <person name="Hibbett D.S."/>
        </authorList>
    </citation>
    <scope>NUCLEOTIDE SEQUENCE [LARGE SCALE GENOMIC DNA]</scope>
    <source>
        <strain evidence="6">RWD-64-598 SS2</strain>
    </source>
</reference>
<dbReference type="SUPFAM" id="SSF49313">
    <property type="entry name" value="Cadherin-like"/>
    <property type="match status" value="2"/>
</dbReference>
<feature type="region of interest" description="Disordered" evidence="1">
    <location>
        <begin position="658"/>
        <end position="700"/>
    </location>
</feature>
<evidence type="ECO:0000313" key="5">
    <source>
        <dbReference type="EMBL" id="EIW79291.1"/>
    </source>
</evidence>
<evidence type="ECO:0000256" key="2">
    <source>
        <dbReference type="SAM" id="Phobius"/>
    </source>
</evidence>
<feature type="transmembrane region" description="Helical" evidence="2">
    <location>
        <begin position="467"/>
        <end position="489"/>
    </location>
</feature>
<gene>
    <name evidence="5" type="ORF">CONPUDRAFT_127284</name>
</gene>
<keyword evidence="6" id="KW-1185">Reference proteome</keyword>
<dbReference type="AlphaFoldDB" id="A0A5M3ML47"/>
<evidence type="ECO:0000313" key="6">
    <source>
        <dbReference type="Proteomes" id="UP000053558"/>
    </source>
</evidence>
<dbReference type="Pfam" id="PF05345">
    <property type="entry name" value="He_PIG"/>
    <property type="match status" value="1"/>
</dbReference>
<dbReference type="EMBL" id="JH711581">
    <property type="protein sequence ID" value="EIW79291.1"/>
    <property type="molecule type" value="Genomic_DNA"/>
</dbReference>
<protein>
    <recommendedName>
        <fullName evidence="4">Dystroglycan-type cadherin-like domain-containing protein</fullName>
    </recommendedName>
</protein>
<dbReference type="SMART" id="SM00736">
    <property type="entry name" value="CADG"/>
    <property type="match status" value="2"/>
</dbReference>
<keyword evidence="2" id="KW-0812">Transmembrane</keyword>
<keyword evidence="3" id="KW-0732">Signal</keyword>
<dbReference type="Gene3D" id="2.60.40.10">
    <property type="entry name" value="Immunoglobulins"/>
    <property type="match status" value="2"/>
</dbReference>
<feature type="chain" id="PRO_5024358101" description="Dystroglycan-type cadherin-like domain-containing protein" evidence="3">
    <location>
        <begin position="18"/>
        <end position="928"/>
    </location>
</feature>
<dbReference type="OMA" id="MRWYGIG"/>
<dbReference type="GeneID" id="19200052"/>
<evidence type="ECO:0000256" key="1">
    <source>
        <dbReference type="SAM" id="MobiDB-lite"/>
    </source>
</evidence>
<evidence type="ECO:0000256" key="3">
    <source>
        <dbReference type="SAM" id="SignalP"/>
    </source>
</evidence>
<dbReference type="GO" id="GO:0005509">
    <property type="term" value="F:calcium ion binding"/>
    <property type="evidence" value="ECO:0007669"/>
    <property type="project" value="InterPro"/>
</dbReference>
<feature type="domain" description="Dystroglycan-type cadherin-like" evidence="4">
    <location>
        <begin position="20"/>
        <end position="116"/>
    </location>
</feature>
<proteinExistence type="predicted"/>